<keyword evidence="4" id="KW-0648">Protein biosynthesis</keyword>
<dbReference type="CDD" id="cd04452">
    <property type="entry name" value="S1_IF2_alpha"/>
    <property type="match status" value="1"/>
</dbReference>
<reference evidence="6" key="1">
    <citation type="submission" date="2013-08" db="EMBL/GenBank/DDBJ databases">
        <authorList>
            <person name="Mendez C."/>
            <person name="Richter M."/>
            <person name="Ferrer M."/>
            <person name="Sanchez J."/>
        </authorList>
    </citation>
    <scope>NUCLEOTIDE SEQUENCE</scope>
</reference>
<dbReference type="Gene3D" id="1.10.150.190">
    <property type="entry name" value="Translation initiation factor 2, subunit 1, domain 2"/>
    <property type="match status" value="1"/>
</dbReference>
<dbReference type="PANTHER" id="PTHR10602:SF0">
    <property type="entry name" value="EUKARYOTIC TRANSLATION INITIATION FACTOR 2 SUBUNIT 1"/>
    <property type="match status" value="1"/>
</dbReference>
<evidence type="ECO:0000256" key="4">
    <source>
        <dbReference type="ARBA" id="ARBA00022917"/>
    </source>
</evidence>
<dbReference type="SUPFAM" id="SSF50249">
    <property type="entry name" value="Nucleic acid-binding proteins"/>
    <property type="match status" value="1"/>
</dbReference>
<dbReference type="Gene3D" id="3.30.70.1130">
    <property type="entry name" value="EIF_2_alpha"/>
    <property type="match status" value="1"/>
</dbReference>
<feature type="domain" description="S1 motif" evidence="5">
    <location>
        <begin position="11"/>
        <end position="82"/>
    </location>
</feature>
<dbReference type="PANTHER" id="PTHR10602">
    <property type="entry name" value="EUKARYOTIC TRANSLATION INITIATION FACTOR 2 SUBUNIT 1"/>
    <property type="match status" value="1"/>
</dbReference>
<dbReference type="GO" id="GO:0043022">
    <property type="term" value="F:ribosome binding"/>
    <property type="evidence" value="ECO:0007669"/>
    <property type="project" value="TreeGrafter"/>
</dbReference>
<dbReference type="SUPFAM" id="SSF116742">
    <property type="entry name" value="eIF2alpha middle domain-like"/>
    <property type="match status" value="1"/>
</dbReference>
<evidence type="ECO:0000256" key="1">
    <source>
        <dbReference type="ARBA" id="ARBA00007223"/>
    </source>
</evidence>
<dbReference type="GO" id="GO:0003723">
    <property type="term" value="F:RNA binding"/>
    <property type="evidence" value="ECO:0007669"/>
    <property type="project" value="UniProtKB-KW"/>
</dbReference>
<comment type="caution">
    <text evidence="6">The sequence shown here is derived from an EMBL/GenBank/DDBJ whole genome shotgun (WGS) entry which is preliminary data.</text>
</comment>
<accession>T0YDG9</accession>
<dbReference type="AlphaFoldDB" id="T0YDG9"/>
<dbReference type="FunFam" id="3.30.70.1130:FF:000002">
    <property type="entry name" value="Translation initiation factor 2 subunit alpha"/>
    <property type="match status" value="1"/>
</dbReference>
<dbReference type="EMBL" id="AUZZ01009543">
    <property type="protein sequence ID" value="EQD33361.1"/>
    <property type="molecule type" value="Genomic_DNA"/>
</dbReference>
<organism evidence="6">
    <name type="scientific">mine drainage metagenome</name>
    <dbReference type="NCBI Taxonomy" id="410659"/>
    <lineage>
        <taxon>unclassified sequences</taxon>
        <taxon>metagenomes</taxon>
        <taxon>ecological metagenomes</taxon>
    </lineage>
</organism>
<dbReference type="Pfam" id="PF00575">
    <property type="entry name" value="S1"/>
    <property type="match status" value="1"/>
</dbReference>
<gene>
    <name evidence="6" type="ORF">B2A_13185</name>
</gene>
<evidence type="ECO:0000313" key="6">
    <source>
        <dbReference type="EMBL" id="EQD33361.1"/>
    </source>
</evidence>
<dbReference type="InterPro" id="IPR012340">
    <property type="entry name" value="NA-bd_OB-fold"/>
</dbReference>
<dbReference type="NCBIfam" id="NF003064">
    <property type="entry name" value="PRK03987.1-4"/>
    <property type="match status" value="1"/>
</dbReference>
<dbReference type="GO" id="GO:0003743">
    <property type="term" value="F:translation initiation factor activity"/>
    <property type="evidence" value="ECO:0007669"/>
    <property type="project" value="UniProtKB-KW"/>
</dbReference>
<dbReference type="InterPro" id="IPR024055">
    <property type="entry name" value="TIF2_asu_C"/>
</dbReference>
<name>T0YDG9_9ZZZZ</name>
<evidence type="ECO:0000259" key="5">
    <source>
        <dbReference type="PROSITE" id="PS50126"/>
    </source>
</evidence>
<dbReference type="InterPro" id="IPR044126">
    <property type="entry name" value="S1_IF2_alpha"/>
</dbReference>
<dbReference type="Pfam" id="PF07541">
    <property type="entry name" value="EIF_2_alpha"/>
    <property type="match status" value="1"/>
</dbReference>
<dbReference type="InterPro" id="IPR011488">
    <property type="entry name" value="TIF_2_asu"/>
</dbReference>
<dbReference type="Gene3D" id="2.40.50.140">
    <property type="entry name" value="Nucleic acid-binding proteins"/>
    <property type="match status" value="1"/>
</dbReference>
<protein>
    <submittedName>
        <fullName evidence="6">Translation initiation factor IF-2 subunit alpha</fullName>
    </submittedName>
</protein>
<comment type="similarity">
    <text evidence="1">Belongs to the eIF-2-alpha family.</text>
</comment>
<evidence type="ECO:0000256" key="2">
    <source>
        <dbReference type="ARBA" id="ARBA00022540"/>
    </source>
</evidence>
<evidence type="ECO:0000256" key="3">
    <source>
        <dbReference type="ARBA" id="ARBA00022884"/>
    </source>
</evidence>
<dbReference type="InterPro" id="IPR003029">
    <property type="entry name" value="S1_domain"/>
</dbReference>
<keyword evidence="3" id="KW-0694">RNA-binding</keyword>
<keyword evidence="2 6" id="KW-0396">Initiation factor</keyword>
<dbReference type="FunFam" id="2.40.50.140:FF:000015">
    <property type="entry name" value="Eukaryotic translation initiation factor 2 subunit alpha"/>
    <property type="match status" value="1"/>
</dbReference>
<sequence>MPLGSDHPEEGELVLGTVTSIRNFGAIVKLDEYNDREAFIHLSEVATGWVKYIRDHIREGQKVVARVLRVDLGKNQIDLSLKRINDHQRREKVQAWKNEQRALRLLDQVATALRMKPEETHPLFAVGLVEKYGSLYNAFEVASAEPKRFVKENPKETWAQAFVQVAHDNIVPPSVEILGVLEITDPAPDGVLHVRDALLAAEAVDRQSVVIQYVGAPRYRLRVSAGQYKQAEEILKKASEAALRSITAAGGKGSFDRP</sequence>
<dbReference type="SMART" id="SM00316">
    <property type="entry name" value="S1"/>
    <property type="match status" value="1"/>
</dbReference>
<dbReference type="SUPFAM" id="SSF110993">
    <property type="entry name" value="eIF-2-alpha, C-terminal domain"/>
    <property type="match status" value="1"/>
</dbReference>
<dbReference type="PROSITE" id="PS50126">
    <property type="entry name" value="S1"/>
    <property type="match status" value="1"/>
</dbReference>
<reference evidence="6" key="2">
    <citation type="journal article" date="2014" name="ISME J.">
        <title>Microbial stratification in low pH oxic and suboxic macroscopic growths along an acid mine drainage.</title>
        <authorList>
            <person name="Mendez-Garcia C."/>
            <person name="Mesa V."/>
            <person name="Sprenger R.R."/>
            <person name="Richter M."/>
            <person name="Diez M.S."/>
            <person name="Solano J."/>
            <person name="Bargiela R."/>
            <person name="Golyshina O.V."/>
            <person name="Manteca A."/>
            <person name="Ramos J.L."/>
            <person name="Gallego J.R."/>
            <person name="Llorente I."/>
            <person name="Martins Dos Santos V.A."/>
            <person name="Jensen O.N."/>
            <person name="Pelaez A.I."/>
            <person name="Sanchez J."/>
            <person name="Ferrer M."/>
        </authorList>
    </citation>
    <scope>NUCLEOTIDE SEQUENCE</scope>
</reference>
<proteinExistence type="inferred from homology"/>
<dbReference type="InterPro" id="IPR024054">
    <property type="entry name" value="TIF2_asu_middle_sf"/>
</dbReference>